<organism evidence="1 2">
    <name type="scientific">Haloquadratum walsbyi J07HQW1</name>
    <dbReference type="NCBI Taxonomy" id="1238424"/>
    <lineage>
        <taxon>Archaea</taxon>
        <taxon>Methanobacteriati</taxon>
        <taxon>Methanobacteriota</taxon>
        <taxon>Stenosarchaea group</taxon>
        <taxon>Halobacteria</taxon>
        <taxon>Halobacteriales</taxon>
        <taxon>Haloferacaceae</taxon>
        <taxon>Haloquadratum</taxon>
    </lineage>
</organism>
<dbReference type="EMBL" id="KE356560">
    <property type="protein sequence ID" value="ERG91154.1"/>
    <property type="molecule type" value="Genomic_DNA"/>
</dbReference>
<proteinExistence type="predicted"/>
<evidence type="ECO:0000313" key="2">
    <source>
        <dbReference type="Proteomes" id="UP000030649"/>
    </source>
</evidence>
<dbReference type="HOGENOM" id="CLU_3178525_0_0_2"/>
<name>U1MMY5_9EURY</name>
<accession>U1MMY5</accession>
<protein>
    <submittedName>
        <fullName evidence="1">Uncharacterized protein</fullName>
    </submittedName>
</protein>
<evidence type="ECO:0000313" key="1">
    <source>
        <dbReference type="EMBL" id="ERG91154.1"/>
    </source>
</evidence>
<sequence>MSDMSNAGSCLWSHSTHHHSVFLEVIFDTPLGGVTGTVTLPEIFEL</sequence>
<dbReference type="AlphaFoldDB" id="U1MMY5"/>
<gene>
    <name evidence="1" type="ORF">J07HQW1_01186</name>
</gene>
<reference evidence="1 2" key="1">
    <citation type="journal article" date="2013" name="PLoS ONE">
        <title>Assembly-driven community genomics of a hypersaline microbial ecosystem.</title>
        <authorList>
            <person name="Podell S."/>
            <person name="Ugalde J.A."/>
            <person name="Narasingarao P."/>
            <person name="Banfield J.F."/>
            <person name="Heidelberg K.B."/>
            <person name="Allen E.E."/>
        </authorList>
    </citation>
    <scope>NUCLEOTIDE SEQUENCE [LARGE SCALE GENOMIC DNA]</scope>
    <source>
        <strain evidence="2">J07HQW1</strain>
    </source>
</reference>
<dbReference type="Proteomes" id="UP000030649">
    <property type="component" value="Unassembled WGS sequence"/>
</dbReference>